<dbReference type="GO" id="GO:0016829">
    <property type="term" value="F:lyase activity"/>
    <property type="evidence" value="ECO:0007669"/>
    <property type="project" value="UniProtKB-KW"/>
</dbReference>
<organism evidence="5">
    <name type="scientific">Streptomyces sp. R33</name>
    <dbReference type="NCBI Taxonomy" id="3238629"/>
    <lineage>
        <taxon>Bacteria</taxon>
        <taxon>Bacillati</taxon>
        <taxon>Actinomycetota</taxon>
        <taxon>Actinomycetes</taxon>
        <taxon>Kitasatosporales</taxon>
        <taxon>Streptomycetaceae</taxon>
        <taxon>Streptomyces</taxon>
    </lineage>
</organism>
<protein>
    <submittedName>
        <fullName evidence="5">Lyase family protein</fullName>
    </submittedName>
</protein>
<dbReference type="SMART" id="SM00998">
    <property type="entry name" value="ADSL_C"/>
    <property type="match status" value="1"/>
</dbReference>
<dbReference type="Gene3D" id="1.10.275.10">
    <property type="entry name" value="Fumarase/aspartase (N-terminal domain)"/>
    <property type="match status" value="1"/>
</dbReference>
<dbReference type="InterPro" id="IPR008948">
    <property type="entry name" value="L-Aspartase-like"/>
</dbReference>
<name>A0AB39Y5R7_9ACTN</name>
<dbReference type="InterPro" id="IPR019468">
    <property type="entry name" value="AdenyloSucc_lyase_C"/>
</dbReference>
<evidence type="ECO:0000259" key="4">
    <source>
        <dbReference type="SMART" id="SM00998"/>
    </source>
</evidence>
<dbReference type="PANTHER" id="PTHR43172:SF2">
    <property type="entry name" value="ADENYLOSUCCINATE LYASE C-TERMINAL DOMAIN-CONTAINING PROTEIN"/>
    <property type="match status" value="1"/>
</dbReference>
<dbReference type="RefSeq" id="WP_369778137.1">
    <property type="nucleotide sequence ID" value="NZ_CP165727.1"/>
</dbReference>
<dbReference type="EMBL" id="CP165727">
    <property type="protein sequence ID" value="XDV64914.1"/>
    <property type="molecule type" value="Genomic_DNA"/>
</dbReference>
<keyword evidence="1 5" id="KW-0456">Lyase</keyword>
<dbReference type="Gene3D" id="1.20.200.10">
    <property type="entry name" value="Fumarase/aspartase (Central domain)"/>
    <property type="match status" value="1"/>
</dbReference>
<dbReference type="InterPro" id="IPR022761">
    <property type="entry name" value="Fumarate_lyase_N"/>
</dbReference>
<dbReference type="InterPro" id="IPR024083">
    <property type="entry name" value="Fumarase/histidase_N"/>
</dbReference>
<dbReference type="Pfam" id="PF00206">
    <property type="entry name" value="Lyase_1"/>
    <property type="match status" value="1"/>
</dbReference>
<dbReference type="AlphaFoldDB" id="A0AB39Y5R7"/>
<evidence type="ECO:0000256" key="2">
    <source>
        <dbReference type="ARBA" id="ARBA00034772"/>
    </source>
</evidence>
<evidence type="ECO:0000256" key="3">
    <source>
        <dbReference type="SAM" id="MobiDB-lite"/>
    </source>
</evidence>
<evidence type="ECO:0000256" key="1">
    <source>
        <dbReference type="ARBA" id="ARBA00023239"/>
    </source>
</evidence>
<dbReference type="PRINTS" id="PR00149">
    <property type="entry name" value="FUMRATELYASE"/>
</dbReference>
<dbReference type="PANTHER" id="PTHR43172">
    <property type="entry name" value="ADENYLOSUCCINATE LYASE"/>
    <property type="match status" value="1"/>
</dbReference>
<reference evidence="5" key="1">
    <citation type="submission" date="2024-08" db="EMBL/GenBank/DDBJ databases">
        <authorList>
            <person name="Yu S.T."/>
        </authorList>
    </citation>
    <scope>NUCLEOTIDE SEQUENCE</scope>
    <source>
        <strain evidence="5">R33</strain>
    </source>
</reference>
<dbReference type="Pfam" id="PF10397">
    <property type="entry name" value="ADSL_C"/>
    <property type="match status" value="1"/>
</dbReference>
<sequence>MDGLKTTPDRGPGTGRQAGADTGLLSPVRAGTATEAALTDSAWAQAMLDAEAALARAQSRLGTVPAKAAETITACARAEAIDLPALAVRARGAGNPVVALVEELTALVAAEDPAAAEYVHRGSTSQDILDTGAMLVTARTLRLVRGELDRTAAALARLADEHRGTPAAARTLGQHAVPTTFGLKAAGWLVAVLDARRRVAALLDGGLPVQLGGAAGTLAGYLAYAQQAPAEADGGSRPGADPGAYAGELIGLFAAETGLAEPVLPWHTLRTPISDTGAVLAHAAVALGKFATDVQTLARTELGEVAEPAGVGRGVSSAMPQKRNPVLAAMIRSAALQVPSLVLTLTHCAAAAEDERPAGAWHGEWQPLREALRLVGGAACTAAELAEGLEVHPARMEANLRLTGGAVVTERLAAVLAPVLGKAGAKRLVSRVAVDAGAGGAGGSGTADSLVDKLLADAPELAAEFTAGELARLLSPAEYTGAAEALVERARAYHRSTPGTRGTTA</sequence>
<dbReference type="Gene3D" id="1.10.40.30">
    <property type="entry name" value="Fumarase/aspartase (C-terminal domain)"/>
    <property type="match status" value="1"/>
</dbReference>
<dbReference type="SUPFAM" id="SSF48557">
    <property type="entry name" value="L-aspartase-like"/>
    <property type="match status" value="1"/>
</dbReference>
<comment type="similarity">
    <text evidence="2">Belongs to the class-II fumarase/aspartase family.</text>
</comment>
<dbReference type="InterPro" id="IPR000362">
    <property type="entry name" value="Fumarate_lyase_fam"/>
</dbReference>
<accession>A0AB39Y5R7</accession>
<proteinExistence type="inferred from homology"/>
<evidence type="ECO:0000313" key="5">
    <source>
        <dbReference type="EMBL" id="XDV64914.1"/>
    </source>
</evidence>
<feature type="region of interest" description="Disordered" evidence="3">
    <location>
        <begin position="1"/>
        <end position="25"/>
    </location>
</feature>
<gene>
    <name evidence="5" type="ORF">AB5J51_19185</name>
</gene>
<feature type="domain" description="Adenylosuccinate lyase C-terminal" evidence="4">
    <location>
        <begin position="404"/>
        <end position="491"/>
    </location>
</feature>